<protein>
    <submittedName>
        <fullName evidence="1">Uncharacterized protein</fullName>
    </submittedName>
</protein>
<dbReference type="PANTHER" id="PTHR42085:SF1">
    <property type="entry name" value="F-BOX DOMAIN-CONTAINING PROTEIN"/>
    <property type="match status" value="1"/>
</dbReference>
<dbReference type="Proteomes" id="UP000215127">
    <property type="component" value="Chromosome 8"/>
</dbReference>
<reference evidence="1 2" key="1">
    <citation type="submission" date="2016-06" db="EMBL/GenBank/DDBJ databases">
        <authorList>
            <person name="Kjaerup R.B."/>
            <person name="Dalgaard T.S."/>
            <person name="Juul-Madsen H.R."/>
        </authorList>
    </citation>
    <scope>NUCLEOTIDE SEQUENCE [LARGE SCALE GENOMIC DNA]</scope>
</reference>
<dbReference type="PANTHER" id="PTHR42085">
    <property type="entry name" value="F-BOX DOMAIN-CONTAINING PROTEIN"/>
    <property type="match status" value="1"/>
</dbReference>
<dbReference type="AlphaFoldDB" id="A0A1X7S1A8"/>
<keyword evidence="2" id="KW-1185">Reference proteome</keyword>
<evidence type="ECO:0000313" key="1">
    <source>
        <dbReference type="EMBL" id="SMQ53473.1"/>
    </source>
</evidence>
<dbReference type="EMBL" id="LT853699">
    <property type="protein sequence ID" value="SMQ53473.1"/>
    <property type="molecule type" value="Genomic_DNA"/>
</dbReference>
<gene>
    <name evidence="1" type="ORF">ZT3D7_G8626</name>
</gene>
<accession>A0A1X7S1A8</accession>
<proteinExistence type="predicted"/>
<organism evidence="1 2">
    <name type="scientific">Zymoseptoria tritici (strain ST99CH_3D7)</name>
    <dbReference type="NCBI Taxonomy" id="1276538"/>
    <lineage>
        <taxon>Eukaryota</taxon>
        <taxon>Fungi</taxon>
        <taxon>Dikarya</taxon>
        <taxon>Ascomycota</taxon>
        <taxon>Pezizomycotina</taxon>
        <taxon>Dothideomycetes</taxon>
        <taxon>Dothideomycetidae</taxon>
        <taxon>Mycosphaerellales</taxon>
        <taxon>Mycosphaerellaceae</taxon>
        <taxon>Zymoseptoria</taxon>
    </lineage>
</organism>
<evidence type="ECO:0000313" key="2">
    <source>
        <dbReference type="Proteomes" id="UP000215127"/>
    </source>
</evidence>
<dbReference type="InterPro" id="IPR038883">
    <property type="entry name" value="AN11006-like"/>
</dbReference>
<sequence>MDQSRLGLLPAELRNMIYEYTLSYSDACEIRRDHALLLTCKQIRAEAELMFYALNDFYAYIHEEETRPKLCSWLKGKAGPRVNVIRRLELRVEMPSIARKPASSRNVDDGSAVENDGEDFFRGLLLMMHIMATIRQVKFDRCYKCVVHFTVNGAPDSESFEKIEAMSLREQDRYQGAKFLLMSLMHGERRTVDAMLDEVDGPYELYALYHAIKRHRAGGPWLVDEMAPH</sequence>
<name>A0A1X7S1A8_ZYMT9</name>